<organism evidence="3 4">
    <name type="scientific">Conger conger</name>
    <name type="common">Conger eel</name>
    <name type="synonym">Muraena conger</name>
    <dbReference type="NCBI Taxonomy" id="82655"/>
    <lineage>
        <taxon>Eukaryota</taxon>
        <taxon>Metazoa</taxon>
        <taxon>Chordata</taxon>
        <taxon>Craniata</taxon>
        <taxon>Vertebrata</taxon>
        <taxon>Euteleostomi</taxon>
        <taxon>Actinopterygii</taxon>
        <taxon>Neopterygii</taxon>
        <taxon>Teleostei</taxon>
        <taxon>Anguilliformes</taxon>
        <taxon>Congridae</taxon>
        <taxon>Conger</taxon>
    </lineage>
</organism>
<feature type="region of interest" description="Disordered" evidence="1">
    <location>
        <begin position="274"/>
        <end position="320"/>
    </location>
</feature>
<feature type="non-terminal residue" evidence="3">
    <location>
        <position position="320"/>
    </location>
</feature>
<feature type="region of interest" description="Disordered" evidence="1">
    <location>
        <begin position="219"/>
        <end position="238"/>
    </location>
</feature>
<sequence>ATTPDSGNTQEAPENSQSELGSQPLEGTEVLQTEVMLPATPTDGTAGQEKVSSRKRRNAKPGDPANTQRTPPPFHLQDFSFKIATRYYIAFLFLLLVSPVNSNLIPARTTSTSAHPHTRGYIGSGGKCVLCRDPQCAARRIKICIDNCTWLDRTWGIKHCSQDNLKPDEPCQLTDGSLVVQSDKPIYFEGNDSLSGGMKAIPSEIVFCADLDLPPEPKSLPAPVVNTTASPTTPDTRNSGVDIGVVIRVVIGVLIGILIVIVVAVGIIRRKCRKRRDGTGPQNAAPPDGNAGNENEMIPLQGQANGNVTQGPGKDGESAV</sequence>
<keyword evidence="2" id="KW-1133">Transmembrane helix</keyword>
<evidence type="ECO:0000313" key="4">
    <source>
        <dbReference type="Proteomes" id="UP001152803"/>
    </source>
</evidence>
<dbReference type="AlphaFoldDB" id="A0A9Q1D8L9"/>
<feature type="region of interest" description="Disordered" evidence="1">
    <location>
        <begin position="1"/>
        <end position="74"/>
    </location>
</feature>
<gene>
    <name evidence="3" type="ORF">COCON_G00153440</name>
</gene>
<evidence type="ECO:0000313" key="3">
    <source>
        <dbReference type="EMBL" id="KAJ8262887.1"/>
    </source>
</evidence>
<keyword evidence="4" id="KW-1185">Reference proteome</keyword>
<feature type="compositionally biased region" description="Polar residues" evidence="1">
    <location>
        <begin position="1"/>
        <end position="21"/>
    </location>
</feature>
<evidence type="ECO:0000256" key="2">
    <source>
        <dbReference type="SAM" id="Phobius"/>
    </source>
</evidence>
<evidence type="ECO:0000256" key="1">
    <source>
        <dbReference type="SAM" id="MobiDB-lite"/>
    </source>
</evidence>
<feature type="transmembrane region" description="Helical" evidence="2">
    <location>
        <begin position="245"/>
        <end position="268"/>
    </location>
</feature>
<feature type="compositionally biased region" description="Polar residues" evidence="1">
    <location>
        <begin position="225"/>
        <end position="238"/>
    </location>
</feature>
<reference evidence="3" key="1">
    <citation type="journal article" date="2023" name="Science">
        <title>Genome structures resolve the early diversification of teleost fishes.</title>
        <authorList>
            <person name="Parey E."/>
            <person name="Louis A."/>
            <person name="Montfort J."/>
            <person name="Bouchez O."/>
            <person name="Roques C."/>
            <person name="Iampietro C."/>
            <person name="Lluch J."/>
            <person name="Castinel A."/>
            <person name="Donnadieu C."/>
            <person name="Desvignes T."/>
            <person name="Floi Bucao C."/>
            <person name="Jouanno E."/>
            <person name="Wen M."/>
            <person name="Mejri S."/>
            <person name="Dirks R."/>
            <person name="Jansen H."/>
            <person name="Henkel C."/>
            <person name="Chen W.J."/>
            <person name="Zahm M."/>
            <person name="Cabau C."/>
            <person name="Klopp C."/>
            <person name="Thompson A.W."/>
            <person name="Robinson-Rechavi M."/>
            <person name="Braasch I."/>
            <person name="Lecointre G."/>
            <person name="Bobe J."/>
            <person name="Postlethwait J.H."/>
            <person name="Berthelot C."/>
            <person name="Roest Crollius H."/>
            <person name="Guiguen Y."/>
        </authorList>
    </citation>
    <scope>NUCLEOTIDE SEQUENCE</scope>
    <source>
        <strain evidence="3">Concon-B</strain>
    </source>
</reference>
<protein>
    <submittedName>
        <fullName evidence="3">Uncharacterized protein</fullName>
    </submittedName>
</protein>
<dbReference type="EMBL" id="JAFJMO010000011">
    <property type="protein sequence ID" value="KAJ8262887.1"/>
    <property type="molecule type" value="Genomic_DNA"/>
</dbReference>
<dbReference type="Proteomes" id="UP001152803">
    <property type="component" value="Unassembled WGS sequence"/>
</dbReference>
<keyword evidence="2" id="KW-0472">Membrane</keyword>
<proteinExistence type="predicted"/>
<comment type="caution">
    <text evidence="3">The sequence shown here is derived from an EMBL/GenBank/DDBJ whole genome shotgun (WGS) entry which is preliminary data.</text>
</comment>
<keyword evidence="2" id="KW-0812">Transmembrane</keyword>
<name>A0A9Q1D8L9_CONCO</name>
<accession>A0A9Q1D8L9</accession>